<comment type="caution">
    <text evidence="2">The sequence shown here is derived from an EMBL/GenBank/DDBJ whole genome shotgun (WGS) entry which is preliminary data.</text>
</comment>
<keyword evidence="3" id="KW-1185">Reference proteome</keyword>
<feature type="compositionally biased region" description="Basic and acidic residues" evidence="1">
    <location>
        <begin position="30"/>
        <end position="41"/>
    </location>
</feature>
<gene>
    <name evidence="2" type="ORF">Purlil1_14043</name>
</gene>
<proteinExistence type="predicted"/>
<evidence type="ECO:0000313" key="2">
    <source>
        <dbReference type="EMBL" id="KAK4065127.1"/>
    </source>
</evidence>
<name>A0ABR0BCD8_PURLI</name>
<reference evidence="2 3" key="1">
    <citation type="journal article" date="2024" name="Microbiol. Resour. Announc.">
        <title>Genome annotations for the ascomycete fungi Trichoderma harzianum, Trichoderma aggressivum, and Purpureocillium lilacinum.</title>
        <authorList>
            <person name="Beijen E.P.W."/>
            <person name="Ohm R.A."/>
        </authorList>
    </citation>
    <scope>NUCLEOTIDE SEQUENCE [LARGE SCALE GENOMIC DNA]</scope>
    <source>
        <strain evidence="2 3">CBS 150709</strain>
    </source>
</reference>
<sequence>MESNKPDEGIGMALASPIPERTVLNGRPGSSDRRVRPDEMAHLSAPQPDDVHARAEAATDTYTILDGDHSFETQTSIGHGFAQNFGPITSLSEIPASGISTDYLASLFDQRQPPAGARANRNPIGPVHDLVRSPSIDTSFSGDEVQLPAEVAVDGYDLRTAVPEAQHEFNELLARIQGYGSSLAARAPNATMLEELPFAIPFLGRQPSLGPPHDAQDVAAAARLLQLSAAEVPDREAYALEHQSHEQIEDYAGEDLEGSTELWQVAFLDDFGQNDDHGNFLDQILADWDAQPSLDQLPTSGDAFPSSDWEQWPFAFDGGLLLAVAREDPGLRAEQRHLEPRQSIEWEVDSLVLMGAIDVVELEELRSALLSHRRQPQAV</sequence>
<dbReference type="EMBL" id="JAWRVI010000424">
    <property type="protein sequence ID" value="KAK4065127.1"/>
    <property type="molecule type" value="Genomic_DNA"/>
</dbReference>
<accession>A0ABR0BCD8</accession>
<evidence type="ECO:0000256" key="1">
    <source>
        <dbReference type="SAM" id="MobiDB-lite"/>
    </source>
</evidence>
<organism evidence="2 3">
    <name type="scientific">Purpureocillium lilacinum</name>
    <name type="common">Paecilomyces lilacinus</name>
    <dbReference type="NCBI Taxonomy" id="33203"/>
    <lineage>
        <taxon>Eukaryota</taxon>
        <taxon>Fungi</taxon>
        <taxon>Dikarya</taxon>
        <taxon>Ascomycota</taxon>
        <taxon>Pezizomycotina</taxon>
        <taxon>Sordariomycetes</taxon>
        <taxon>Hypocreomycetidae</taxon>
        <taxon>Hypocreales</taxon>
        <taxon>Ophiocordycipitaceae</taxon>
        <taxon>Purpureocillium</taxon>
    </lineage>
</organism>
<protein>
    <submittedName>
        <fullName evidence="2">Uncharacterized protein</fullName>
    </submittedName>
</protein>
<feature type="region of interest" description="Disordered" evidence="1">
    <location>
        <begin position="1"/>
        <end position="51"/>
    </location>
</feature>
<dbReference type="Proteomes" id="UP001287286">
    <property type="component" value="Unassembled WGS sequence"/>
</dbReference>
<evidence type="ECO:0000313" key="3">
    <source>
        <dbReference type="Proteomes" id="UP001287286"/>
    </source>
</evidence>